<dbReference type="OrthoDB" id="6397760at2"/>
<sequence length="295" mass="31156">MIDPIPIVGRVRARLTDHYVFPEVAAEIADRLAARAADYPTDLPALAAAVTADLQSVNGDQHLRLVHHVEPLAERTEGDDAVEWAEMATWAATTGGGVASVQHVPGNIGVIEIAPLLFPVALCGEAITAAMTLVADSSALILDLRGCLGGDPYMVAFVASYLWDREPVELSGIRSRDRQVQAWTSSYVPGRRFGKERPVYVLTSAATFSGGEALAYDLKSIGRATLVGERTRGGANPRVSFRVHPHLEAMIPTGTSQHPVTGGNWEGVGVAPDVPTGADDALDTAHQLALASIAA</sequence>
<dbReference type="GO" id="GO:0008236">
    <property type="term" value="F:serine-type peptidase activity"/>
    <property type="evidence" value="ECO:0007669"/>
    <property type="project" value="InterPro"/>
</dbReference>
<organism evidence="2 3">
    <name type="scientific">Nostocoides australiense Ben110</name>
    <dbReference type="NCBI Taxonomy" id="1193182"/>
    <lineage>
        <taxon>Bacteria</taxon>
        <taxon>Bacillati</taxon>
        <taxon>Actinomycetota</taxon>
        <taxon>Actinomycetes</taxon>
        <taxon>Micrococcales</taxon>
        <taxon>Intrasporangiaceae</taxon>
        <taxon>Nostocoides</taxon>
    </lineage>
</organism>
<gene>
    <name evidence="2" type="ORF">BN11_1080023</name>
</gene>
<evidence type="ECO:0000313" key="2">
    <source>
        <dbReference type="EMBL" id="CCH71748.1"/>
    </source>
</evidence>
<dbReference type="Gene3D" id="3.90.226.10">
    <property type="entry name" value="2-enoyl-CoA Hydratase, Chain A, domain 1"/>
    <property type="match status" value="1"/>
</dbReference>
<comment type="caution">
    <text evidence="2">The sequence shown here is derived from an EMBL/GenBank/DDBJ whole genome shotgun (WGS) entry which is preliminary data.</text>
</comment>
<keyword evidence="3" id="KW-1185">Reference proteome</keyword>
<dbReference type="AlphaFoldDB" id="W6JS84"/>
<dbReference type="InterPro" id="IPR029045">
    <property type="entry name" value="ClpP/crotonase-like_dom_sf"/>
</dbReference>
<protein>
    <submittedName>
        <fullName evidence="2">Interphotoreceptor retinoid-binding protein</fullName>
    </submittedName>
</protein>
<dbReference type="SUPFAM" id="SSF52096">
    <property type="entry name" value="ClpP/crotonase"/>
    <property type="match status" value="1"/>
</dbReference>
<dbReference type="EMBL" id="CAJA01000011">
    <property type="protein sequence ID" value="CCH71748.1"/>
    <property type="molecule type" value="Genomic_DNA"/>
</dbReference>
<proteinExistence type="predicted"/>
<dbReference type="STRING" id="1193182.BN11_1080023"/>
<dbReference type="PANTHER" id="PTHR11261">
    <property type="entry name" value="INTERPHOTORECEPTOR RETINOID-BINDING PROTEIN"/>
    <property type="match status" value="1"/>
</dbReference>
<accession>W6JS84</accession>
<name>W6JS84_9MICO</name>
<evidence type="ECO:0000259" key="1">
    <source>
        <dbReference type="SMART" id="SM00245"/>
    </source>
</evidence>
<dbReference type="RefSeq" id="WP_048696586.1">
    <property type="nucleotide sequence ID" value="NZ_HG764815.1"/>
</dbReference>
<dbReference type="SMART" id="SM00245">
    <property type="entry name" value="TSPc"/>
    <property type="match status" value="1"/>
</dbReference>
<dbReference type="PANTHER" id="PTHR11261:SF3">
    <property type="entry name" value="RETINOL-BINDING PROTEIN 3"/>
    <property type="match status" value="1"/>
</dbReference>
<dbReference type="CDD" id="cd07563">
    <property type="entry name" value="Peptidase_S41_IRBP"/>
    <property type="match status" value="1"/>
</dbReference>
<dbReference type="Pfam" id="PF03572">
    <property type="entry name" value="Peptidase_S41"/>
    <property type="match status" value="1"/>
</dbReference>
<keyword evidence="2" id="KW-0675">Receptor</keyword>
<reference evidence="2 3" key="1">
    <citation type="journal article" date="2013" name="ISME J.">
        <title>A metabolic model for members of the genus Tetrasphaera involved in enhanced biological phosphorus removal.</title>
        <authorList>
            <person name="Kristiansen R."/>
            <person name="Nguyen H.T.T."/>
            <person name="Saunders A.M."/>
            <person name="Nielsen J.L."/>
            <person name="Wimmer R."/>
            <person name="Le V.Q."/>
            <person name="McIlroy S.J."/>
            <person name="Petrovski S."/>
            <person name="Seviour R.J."/>
            <person name="Calteau A."/>
            <person name="Nielsen K.L."/>
            <person name="Nielsen P.H."/>
        </authorList>
    </citation>
    <scope>NUCLEOTIDE SEQUENCE [LARGE SCALE GENOMIC DNA]</scope>
    <source>
        <strain evidence="2 3">Ben110</strain>
    </source>
</reference>
<evidence type="ECO:0000313" key="3">
    <source>
        <dbReference type="Proteomes" id="UP000035763"/>
    </source>
</evidence>
<dbReference type="InterPro" id="IPR005151">
    <property type="entry name" value="Tail-specific_protease"/>
</dbReference>
<dbReference type="Gene3D" id="3.30.750.44">
    <property type="match status" value="1"/>
</dbReference>
<dbReference type="GO" id="GO:0006508">
    <property type="term" value="P:proteolysis"/>
    <property type="evidence" value="ECO:0007669"/>
    <property type="project" value="InterPro"/>
</dbReference>
<dbReference type="Pfam" id="PF11918">
    <property type="entry name" value="Peptidase_S41_N"/>
    <property type="match status" value="1"/>
</dbReference>
<feature type="domain" description="Tail specific protease" evidence="1">
    <location>
        <begin position="80"/>
        <end position="277"/>
    </location>
</feature>
<dbReference type="Proteomes" id="UP000035763">
    <property type="component" value="Unassembled WGS sequence"/>
</dbReference>